<protein>
    <submittedName>
        <fullName evidence="6">Helix-turn-helix domain-containing protein</fullName>
    </submittedName>
</protein>
<keyword evidence="3" id="KW-0804">Transcription</keyword>
<accession>A0ABW1BNP6</accession>
<organism evidence="6 7">
    <name type="scientific">Nonomuraea harbinensis</name>
    <dbReference type="NCBI Taxonomy" id="1286938"/>
    <lineage>
        <taxon>Bacteria</taxon>
        <taxon>Bacillati</taxon>
        <taxon>Actinomycetota</taxon>
        <taxon>Actinomycetes</taxon>
        <taxon>Streptosporangiales</taxon>
        <taxon>Streptosporangiaceae</taxon>
        <taxon>Nonomuraea</taxon>
    </lineage>
</organism>
<feature type="DNA-binding region" description="H-T-H motif" evidence="4">
    <location>
        <begin position="34"/>
        <end position="53"/>
    </location>
</feature>
<dbReference type="Pfam" id="PF00440">
    <property type="entry name" value="TetR_N"/>
    <property type="match status" value="1"/>
</dbReference>
<evidence type="ECO:0000259" key="5">
    <source>
        <dbReference type="PROSITE" id="PS50977"/>
    </source>
</evidence>
<dbReference type="PROSITE" id="PS50977">
    <property type="entry name" value="HTH_TETR_2"/>
    <property type="match status" value="1"/>
</dbReference>
<dbReference type="PANTHER" id="PTHR30055:SF234">
    <property type="entry name" value="HTH-TYPE TRANSCRIPTIONAL REGULATOR BETI"/>
    <property type="match status" value="1"/>
</dbReference>
<dbReference type="InterPro" id="IPR001647">
    <property type="entry name" value="HTH_TetR"/>
</dbReference>
<feature type="domain" description="HTH tetR-type" evidence="5">
    <location>
        <begin position="12"/>
        <end position="71"/>
    </location>
</feature>
<dbReference type="Proteomes" id="UP001596096">
    <property type="component" value="Unassembled WGS sequence"/>
</dbReference>
<evidence type="ECO:0000256" key="4">
    <source>
        <dbReference type="PROSITE-ProRule" id="PRU00335"/>
    </source>
</evidence>
<reference evidence="7" key="1">
    <citation type="journal article" date="2019" name="Int. J. Syst. Evol. Microbiol.">
        <title>The Global Catalogue of Microorganisms (GCM) 10K type strain sequencing project: providing services to taxonomists for standard genome sequencing and annotation.</title>
        <authorList>
            <consortium name="The Broad Institute Genomics Platform"/>
            <consortium name="The Broad Institute Genome Sequencing Center for Infectious Disease"/>
            <person name="Wu L."/>
            <person name="Ma J."/>
        </authorList>
    </citation>
    <scope>NUCLEOTIDE SEQUENCE [LARGE SCALE GENOMIC DNA]</scope>
    <source>
        <strain evidence="7">CGMCC 4.7106</strain>
    </source>
</reference>
<sequence length="109" mass="12193">MRGSGLRRRDAVRNRGRLLAAARRVFAEHGHEVALAEIARAADVSRTTLYRTFGSREELAATVYEDNIVRIEERAAELCGPHTRTPDSETARHGLAWTVERLAEGPWSP</sequence>
<dbReference type="InterPro" id="IPR050109">
    <property type="entry name" value="HTH-type_TetR-like_transc_reg"/>
</dbReference>
<keyword evidence="7" id="KW-1185">Reference proteome</keyword>
<keyword evidence="2 4" id="KW-0238">DNA-binding</keyword>
<gene>
    <name evidence="6" type="ORF">ACFPUY_06280</name>
</gene>
<keyword evidence="1" id="KW-0805">Transcription regulation</keyword>
<dbReference type="PANTHER" id="PTHR30055">
    <property type="entry name" value="HTH-TYPE TRANSCRIPTIONAL REGULATOR RUTR"/>
    <property type="match status" value="1"/>
</dbReference>
<evidence type="ECO:0000313" key="6">
    <source>
        <dbReference type="EMBL" id="MFC5814682.1"/>
    </source>
</evidence>
<comment type="caution">
    <text evidence="6">The sequence shown here is derived from an EMBL/GenBank/DDBJ whole genome shotgun (WGS) entry which is preliminary data.</text>
</comment>
<evidence type="ECO:0000256" key="3">
    <source>
        <dbReference type="ARBA" id="ARBA00023163"/>
    </source>
</evidence>
<dbReference type="RefSeq" id="WP_219545899.1">
    <property type="nucleotide sequence ID" value="NZ_JAHKRN010000019.1"/>
</dbReference>
<name>A0ABW1BNP6_9ACTN</name>
<evidence type="ECO:0000313" key="7">
    <source>
        <dbReference type="Proteomes" id="UP001596096"/>
    </source>
</evidence>
<dbReference type="EMBL" id="JBHSNW010000003">
    <property type="protein sequence ID" value="MFC5814682.1"/>
    <property type="molecule type" value="Genomic_DNA"/>
</dbReference>
<evidence type="ECO:0000256" key="1">
    <source>
        <dbReference type="ARBA" id="ARBA00023015"/>
    </source>
</evidence>
<proteinExistence type="predicted"/>
<evidence type="ECO:0000256" key="2">
    <source>
        <dbReference type="ARBA" id="ARBA00023125"/>
    </source>
</evidence>